<evidence type="ECO:0000313" key="2">
    <source>
        <dbReference type="Proteomes" id="UP000013085"/>
    </source>
</evidence>
<comment type="caution">
    <text evidence="1">The sequence shown here is derived from an EMBL/GenBank/DDBJ whole genome shotgun (WGS) entry which is preliminary data.</text>
</comment>
<proteinExistence type="predicted"/>
<dbReference type="PATRIC" id="fig|999408.3.peg.5007"/>
<dbReference type="EMBL" id="AGYR01000055">
    <property type="protein sequence ID" value="ENZ09064.1"/>
    <property type="molecule type" value="Genomic_DNA"/>
</dbReference>
<gene>
    <name evidence="1" type="ORF">HMPREF1090_04658</name>
</gene>
<sequence>MTREENLLYRKQCPYDAMGDYSVLMENEKNIKAERNAKKSDAGIRQKIK</sequence>
<dbReference type="HOGENOM" id="CLU_3132899_0_0_9"/>
<accession>A0A0E2H4W2</accession>
<evidence type="ECO:0000313" key="1">
    <source>
        <dbReference type="EMBL" id="ENZ09064.1"/>
    </source>
</evidence>
<dbReference type="AlphaFoldDB" id="A0A0E2H4W2"/>
<reference evidence="1 2" key="1">
    <citation type="submission" date="2013-01" db="EMBL/GenBank/DDBJ databases">
        <title>The Genome Sequence of Clostridium clostridioforme 90A8.</title>
        <authorList>
            <consortium name="The Broad Institute Genome Sequencing Platform"/>
            <person name="Earl A."/>
            <person name="Ward D."/>
            <person name="Feldgarden M."/>
            <person name="Gevers D."/>
            <person name="Courvalin P."/>
            <person name="Lambert T."/>
            <person name="Walker B."/>
            <person name="Young S.K."/>
            <person name="Zeng Q."/>
            <person name="Gargeya S."/>
            <person name="Fitzgerald M."/>
            <person name="Haas B."/>
            <person name="Abouelleil A."/>
            <person name="Alvarado L."/>
            <person name="Arachchi H.M."/>
            <person name="Berlin A.M."/>
            <person name="Chapman S.B."/>
            <person name="Dewar J."/>
            <person name="Goldberg J."/>
            <person name="Griggs A."/>
            <person name="Gujja S."/>
            <person name="Hansen M."/>
            <person name="Howarth C."/>
            <person name="Imamovic A."/>
            <person name="Larimer J."/>
            <person name="McCowan C."/>
            <person name="Murphy C."/>
            <person name="Neiman D."/>
            <person name="Pearson M."/>
            <person name="Priest M."/>
            <person name="Roberts A."/>
            <person name="Saif S."/>
            <person name="Shea T."/>
            <person name="Sisk P."/>
            <person name="Sykes S."/>
            <person name="Wortman J."/>
            <person name="Nusbaum C."/>
            <person name="Birren B."/>
        </authorList>
    </citation>
    <scope>NUCLEOTIDE SEQUENCE [LARGE SCALE GENOMIC DNA]</scope>
    <source>
        <strain evidence="1 2">90A8</strain>
    </source>
</reference>
<dbReference type="RefSeq" id="WP_002594286.1">
    <property type="nucleotide sequence ID" value="NZ_KB850986.1"/>
</dbReference>
<organism evidence="1 2">
    <name type="scientific">[Clostridium] clostridioforme 90A8</name>
    <dbReference type="NCBI Taxonomy" id="999408"/>
    <lineage>
        <taxon>Bacteria</taxon>
        <taxon>Bacillati</taxon>
        <taxon>Bacillota</taxon>
        <taxon>Clostridia</taxon>
        <taxon>Lachnospirales</taxon>
        <taxon>Lachnospiraceae</taxon>
        <taxon>Enterocloster</taxon>
    </lineage>
</organism>
<protein>
    <submittedName>
        <fullName evidence="1">Uncharacterized protein</fullName>
    </submittedName>
</protein>
<name>A0A0E2H4W2_9FIRM</name>
<dbReference type="Proteomes" id="UP000013085">
    <property type="component" value="Unassembled WGS sequence"/>
</dbReference>